<keyword evidence="2" id="KW-0378">Hydrolase</keyword>
<name>A0ABN0AV63_CHRGE</name>
<accession>A0ABN0AV63</accession>
<dbReference type="Proteomes" id="UP000002969">
    <property type="component" value="Unassembled WGS sequence"/>
</dbReference>
<gene>
    <name evidence="2" type="ORF">HMPREF0204_10840</name>
</gene>
<dbReference type="SUPFAM" id="SSF53474">
    <property type="entry name" value="alpha/beta-Hydrolases"/>
    <property type="match status" value="1"/>
</dbReference>
<dbReference type="Gene3D" id="3.40.50.1820">
    <property type="entry name" value="alpha/beta hydrolase"/>
    <property type="match status" value="1"/>
</dbReference>
<dbReference type="GO" id="GO:0016787">
    <property type="term" value="F:hydrolase activity"/>
    <property type="evidence" value="ECO:0007669"/>
    <property type="project" value="UniProtKB-KW"/>
</dbReference>
<dbReference type="RefSeq" id="WP_002983444.1">
    <property type="nucleotide sequence ID" value="NZ_GL379784.1"/>
</dbReference>
<evidence type="ECO:0000259" key="1">
    <source>
        <dbReference type="Pfam" id="PF00561"/>
    </source>
</evidence>
<dbReference type="EMBL" id="ACKQ02000003">
    <property type="protein sequence ID" value="EFK36994.1"/>
    <property type="molecule type" value="Genomic_DNA"/>
</dbReference>
<organism evidence="2 3">
    <name type="scientific">Chryseobacterium gleum ATCC 35910</name>
    <dbReference type="NCBI Taxonomy" id="525257"/>
    <lineage>
        <taxon>Bacteria</taxon>
        <taxon>Pseudomonadati</taxon>
        <taxon>Bacteroidota</taxon>
        <taxon>Flavobacteriia</taxon>
        <taxon>Flavobacteriales</taxon>
        <taxon>Weeksellaceae</taxon>
        <taxon>Chryseobacterium group</taxon>
        <taxon>Chryseobacterium</taxon>
    </lineage>
</organism>
<dbReference type="PANTHER" id="PTHR43433">
    <property type="entry name" value="HYDROLASE, ALPHA/BETA FOLD FAMILY PROTEIN"/>
    <property type="match status" value="1"/>
</dbReference>
<protein>
    <submittedName>
        <fullName evidence="2">Hydrolase, alpha/beta domain protein</fullName>
    </submittedName>
</protein>
<dbReference type="PANTHER" id="PTHR43433:SF5">
    <property type="entry name" value="AB HYDROLASE-1 DOMAIN-CONTAINING PROTEIN"/>
    <property type="match status" value="1"/>
</dbReference>
<proteinExistence type="predicted"/>
<evidence type="ECO:0000313" key="3">
    <source>
        <dbReference type="Proteomes" id="UP000002969"/>
    </source>
</evidence>
<evidence type="ECO:0000313" key="2">
    <source>
        <dbReference type="EMBL" id="EFK36994.1"/>
    </source>
</evidence>
<dbReference type="InterPro" id="IPR050471">
    <property type="entry name" value="AB_hydrolase"/>
</dbReference>
<keyword evidence="3" id="KW-1185">Reference proteome</keyword>
<dbReference type="Pfam" id="PF00561">
    <property type="entry name" value="Abhydrolase_1"/>
    <property type="match status" value="1"/>
</dbReference>
<dbReference type="GeneID" id="93018808"/>
<feature type="domain" description="AB hydrolase-1" evidence="1">
    <location>
        <begin position="30"/>
        <end position="283"/>
    </location>
</feature>
<sequence>MEKDIKMEIVRIGEADLCYEIFGEKNTENIILISGLGSQMIRWDIAFCNLLVEKGFRVIRFDNRDSGCSVYNAKREIPADKSIEEVFAALSKEGIPYSLMDMANDVIGLLDYLKIEKAHIAGRSMGGIIAQLLGSNYPERVLSLTIIMSTSLNPSLPKPDPEIMAMMTQPAADPNVDREGYLRAKIHFAEKISGQGDLFDPDQEKALLEEELIRSSTKNGIIRQLLAMGSFQYNSDLLKKITAPTMIIHGTDDLIFHSDCGKDIADSISGSELIVIEGMGHSIPVELYDSISTKIYGLTK</sequence>
<comment type="caution">
    <text evidence="2">The sequence shown here is derived from an EMBL/GenBank/DDBJ whole genome shotgun (WGS) entry which is preliminary data.</text>
</comment>
<dbReference type="InterPro" id="IPR000073">
    <property type="entry name" value="AB_hydrolase_1"/>
</dbReference>
<dbReference type="InterPro" id="IPR029058">
    <property type="entry name" value="AB_hydrolase_fold"/>
</dbReference>
<reference evidence="2" key="1">
    <citation type="submission" date="2010-06" db="EMBL/GenBank/DDBJ databases">
        <authorList>
            <person name="Muzny D."/>
            <person name="Qin X."/>
            <person name="Buhay C."/>
            <person name="Dugan-Rocha S."/>
            <person name="Ding Y."/>
            <person name="Chen G."/>
            <person name="Hawes A."/>
            <person name="Holder M."/>
            <person name="Jhangiani S."/>
            <person name="Johnson A."/>
            <person name="Khan Z."/>
            <person name="Li Z."/>
            <person name="Liu W."/>
            <person name="Liu X."/>
            <person name="Perez L."/>
            <person name="Shen H."/>
            <person name="Wang Q."/>
            <person name="Watt J."/>
            <person name="Xi L."/>
            <person name="Xin Y."/>
            <person name="Zhou J."/>
            <person name="Deng J."/>
            <person name="Jiang H."/>
            <person name="Liu Y."/>
            <person name="Qu J."/>
            <person name="Song X.-Z."/>
            <person name="Zhang L."/>
            <person name="Villasana D."/>
            <person name="Johnson A."/>
            <person name="Liu J."/>
            <person name="Liyanage D."/>
            <person name="Lorensuhewa L."/>
            <person name="Robinson T."/>
            <person name="Song A."/>
            <person name="Song B.-B."/>
            <person name="Dinh H."/>
            <person name="Thornton R."/>
            <person name="Coyle M."/>
            <person name="Francisco L."/>
            <person name="Jackson L."/>
            <person name="Javaid M."/>
            <person name="Korchina V."/>
            <person name="Kovar C."/>
            <person name="Mata R."/>
            <person name="Mathew T."/>
            <person name="Ngo R."/>
            <person name="Nguyen L."/>
            <person name="Nguyen N."/>
            <person name="Okwuonu G."/>
            <person name="Ongeri F."/>
            <person name="Pham C."/>
            <person name="Simmons D."/>
            <person name="Wilczek-Boney K."/>
            <person name="Hale W."/>
            <person name="Jakkamsetti A."/>
            <person name="Pham P."/>
            <person name="Ruth R."/>
            <person name="San Lucas F."/>
            <person name="Warren J."/>
            <person name="Zhang J."/>
            <person name="Zhao Z."/>
            <person name="Zhou C."/>
            <person name="Zhu D."/>
            <person name="Lee S."/>
            <person name="Bess C."/>
            <person name="Blankenburg K."/>
            <person name="Forbes L."/>
            <person name="Fu Q."/>
            <person name="Gubbala S."/>
            <person name="Hirani K."/>
            <person name="Jayaseelan J.C."/>
            <person name="Lara F."/>
            <person name="Munidasa M."/>
            <person name="Palculict T."/>
            <person name="Patil S."/>
            <person name="Pu L.-L."/>
            <person name="Saada N."/>
            <person name="Tang L."/>
            <person name="Weissenberger G."/>
            <person name="Zhu Y."/>
            <person name="Hemphill L."/>
            <person name="Shang Y."/>
            <person name="Youmans B."/>
            <person name="Ayvaz T."/>
            <person name="Ross M."/>
            <person name="Santibanez J."/>
            <person name="Aqrawi P."/>
            <person name="Gross S."/>
            <person name="Joshi V."/>
            <person name="Fowler G."/>
            <person name="Nazareth L."/>
            <person name="Reid J."/>
            <person name="Worley K."/>
            <person name="Petrosino J."/>
            <person name="Highlander S."/>
            <person name="Gibbs R."/>
        </authorList>
    </citation>
    <scope>NUCLEOTIDE SEQUENCE [LARGE SCALE GENOMIC DNA]</scope>
    <source>
        <strain evidence="2">ATCC 35910</strain>
    </source>
</reference>